<keyword evidence="1" id="KW-1133">Transmembrane helix</keyword>
<keyword evidence="1" id="KW-0812">Transmembrane</keyword>
<protein>
    <submittedName>
        <fullName evidence="2">Uncharacterized protein</fullName>
    </submittedName>
</protein>
<sequence>MRKLSEQELEQVKKAIASKELTSVEILVEIYDHYMSHLEDFQRSEFEDELGKLEVRFTSGYCHALQAKLNKEIRKDVGKLHWKIIQRNFHLPRIMNIIGFMSVAFYLSSSIGNGKEAAIMMIFPLLILKIFHLYLLARSSIRIKIIKRSVNQKSHLQSSLFYPISERMYLPVIVVYSIVWFSDMMFDIQVSSNIAPQIALIFSILLFIYVISVLEIWKIKSKTSLI</sequence>
<reference evidence="2 3" key="1">
    <citation type="submission" date="2019-08" db="EMBL/GenBank/DDBJ databases">
        <title>Genomes sequence of Algoriphagus aquimarinus ACAM450.</title>
        <authorList>
            <person name="Bowman J.P."/>
        </authorList>
    </citation>
    <scope>NUCLEOTIDE SEQUENCE [LARGE SCALE GENOMIC DNA]</scope>
    <source>
        <strain evidence="2 3">ACAM 450</strain>
    </source>
</reference>
<feature type="transmembrane region" description="Helical" evidence="1">
    <location>
        <begin position="94"/>
        <end position="111"/>
    </location>
</feature>
<proteinExistence type="predicted"/>
<gene>
    <name evidence="2" type="ORF">ESV85_19295</name>
</gene>
<dbReference type="AlphaFoldDB" id="A0A5C7AC96"/>
<organism evidence="2 3">
    <name type="scientific">Algoriphagus aquimarinus</name>
    <dbReference type="NCBI Taxonomy" id="237018"/>
    <lineage>
        <taxon>Bacteria</taxon>
        <taxon>Pseudomonadati</taxon>
        <taxon>Bacteroidota</taxon>
        <taxon>Cytophagia</taxon>
        <taxon>Cytophagales</taxon>
        <taxon>Cyclobacteriaceae</taxon>
        <taxon>Algoriphagus</taxon>
    </lineage>
</organism>
<feature type="transmembrane region" description="Helical" evidence="1">
    <location>
        <begin position="168"/>
        <end position="186"/>
    </location>
</feature>
<accession>A0A5C7AC96</accession>
<feature type="transmembrane region" description="Helical" evidence="1">
    <location>
        <begin position="117"/>
        <end position="137"/>
    </location>
</feature>
<dbReference type="EMBL" id="VORW01000022">
    <property type="protein sequence ID" value="TXE04036.1"/>
    <property type="molecule type" value="Genomic_DNA"/>
</dbReference>
<comment type="caution">
    <text evidence="2">The sequence shown here is derived from an EMBL/GenBank/DDBJ whole genome shotgun (WGS) entry which is preliminary data.</text>
</comment>
<keyword evidence="1" id="KW-0472">Membrane</keyword>
<dbReference type="Proteomes" id="UP000321935">
    <property type="component" value="Unassembled WGS sequence"/>
</dbReference>
<evidence type="ECO:0000256" key="1">
    <source>
        <dbReference type="SAM" id="Phobius"/>
    </source>
</evidence>
<evidence type="ECO:0000313" key="2">
    <source>
        <dbReference type="EMBL" id="TXE04036.1"/>
    </source>
</evidence>
<dbReference type="RefSeq" id="WP_146920529.1">
    <property type="nucleotide sequence ID" value="NZ_VORW01000022.1"/>
</dbReference>
<feature type="transmembrane region" description="Helical" evidence="1">
    <location>
        <begin position="198"/>
        <end position="217"/>
    </location>
</feature>
<name>A0A5C7AC96_9BACT</name>
<evidence type="ECO:0000313" key="3">
    <source>
        <dbReference type="Proteomes" id="UP000321935"/>
    </source>
</evidence>
<dbReference type="OrthoDB" id="824104at2"/>